<name>A0A2P5DVC5_PARAD</name>
<evidence type="ECO:0000313" key="2">
    <source>
        <dbReference type="Proteomes" id="UP000237105"/>
    </source>
</evidence>
<reference evidence="2" key="1">
    <citation type="submission" date="2016-06" db="EMBL/GenBank/DDBJ databases">
        <title>Parallel loss of symbiosis genes in relatives of nitrogen-fixing non-legume Parasponia.</title>
        <authorList>
            <person name="Van Velzen R."/>
            <person name="Holmer R."/>
            <person name="Bu F."/>
            <person name="Rutten L."/>
            <person name="Van Zeijl A."/>
            <person name="Liu W."/>
            <person name="Santuari L."/>
            <person name="Cao Q."/>
            <person name="Sharma T."/>
            <person name="Shen D."/>
            <person name="Roswanjaya Y."/>
            <person name="Wardhani T."/>
            <person name="Kalhor M.S."/>
            <person name="Jansen J."/>
            <person name="Van den Hoogen J."/>
            <person name="Gungor B."/>
            <person name="Hartog M."/>
            <person name="Hontelez J."/>
            <person name="Verver J."/>
            <person name="Yang W.-C."/>
            <person name="Schijlen E."/>
            <person name="Repin R."/>
            <person name="Schilthuizen M."/>
            <person name="Schranz E."/>
            <person name="Heidstra R."/>
            <person name="Miyata K."/>
            <person name="Fedorova E."/>
            <person name="Kohlen W."/>
            <person name="Bisseling T."/>
            <person name="Smit S."/>
            <person name="Geurts R."/>
        </authorList>
    </citation>
    <scope>NUCLEOTIDE SEQUENCE [LARGE SCALE GENOMIC DNA]</scope>
    <source>
        <strain evidence="2">cv. WU1-14</strain>
    </source>
</reference>
<comment type="caution">
    <text evidence="1">The sequence shown here is derived from an EMBL/GenBank/DDBJ whole genome shotgun (WGS) entry which is preliminary data.</text>
</comment>
<organism evidence="1 2">
    <name type="scientific">Parasponia andersonii</name>
    <name type="common">Sponia andersonii</name>
    <dbReference type="NCBI Taxonomy" id="3476"/>
    <lineage>
        <taxon>Eukaryota</taxon>
        <taxon>Viridiplantae</taxon>
        <taxon>Streptophyta</taxon>
        <taxon>Embryophyta</taxon>
        <taxon>Tracheophyta</taxon>
        <taxon>Spermatophyta</taxon>
        <taxon>Magnoliopsida</taxon>
        <taxon>eudicotyledons</taxon>
        <taxon>Gunneridae</taxon>
        <taxon>Pentapetalae</taxon>
        <taxon>rosids</taxon>
        <taxon>fabids</taxon>
        <taxon>Rosales</taxon>
        <taxon>Cannabaceae</taxon>
        <taxon>Parasponia</taxon>
    </lineage>
</organism>
<keyword evidence="2" id="KW-1185">Reference proteome</keyword>
<dbReference type="Proteomes" id="UP000237105">
    <property type="component" value="Unassembled WGS sequence"/>
</dbReference>
<sequence>MMVVCTYGTPAIKKLQKLASSPPPTHFFVHGFVYEPLANDFKVVAIPESRQHGGNNGLQARIHQLMHFLKLSVFLVKSPRMVTMAVVAAEVGRLTDVRRSALRK</sequence>
<evidence type="ECO:0000313" key="1">
    <source>
        <dbReference type="EMBL" id="PON77231.1"/>
    </source>
</evidence>
<protein>
    <submittedName>
        <fullName evidence="1">Uncharacterized protein</fullName>
    </submittedName>
</protein>
<dbReference type="EMBL" id="JXTB01000014">
    <property type="protein sequence ID" value="PON77231.1"/>
    <property type="molecule type" value="Genomic_DNA"/>
</dbReference>
<dbReference type="AlphaFoldDB" id="A0A2P5DVC5"/>
<proteinExistence type="predicted"/>
<accession>A0A2P5DVC5</accession>
<gene>
    <name evidence="1" type="ORF">PanWU01x14_028500</name>
</gene>